<name>A0AA46YMH2_9ACTN</name>
<keyword evidence="9" id="KW-1185">Reference proteome</keyword>
<dbReference type="GO" id="GO:0006352">
    <property type="term" value="P:DNA-templated transcription initiation"/>
    <property type="evidence" value="ECO:0007669"/>
    <property type="project" value="InterPro"/>
</dbReference>
<dbReference type="NCBIfam" id="TIGR02983">
    <property type="entry name" value="SigE-fam_strep"/>
    <property type="match status" value="1"/>
</dbReference>
<keyword evidence="4" id="KW-0238">DNA-binding</keyword>
<dbReference type="Gene3D" id="1.10.10.10">
    <property type="entry name" value="Winged helix-like DNA-binding domain superfamily/Winged helix DNA-binding domain"/>
    <property type="match status" value="1"/>
</dbReference>
<dbReference type="AlphaFoldDB" id="A0AA46YMH2"/>
<protein>
    <submittedName>
        <fullName evidence="8">SigE family RNA polymerase sigma factor</fullName>
    </submittedName>
</protein>
<dbReference type="InterPro" id="IPR013249">
    <property type="entry name" value="RNA_pol_sigma70_r4_t2"/>
</dbReference>
<evidence type="ECO:0000313" key="8">
    <source>
        <dbReference type="EMBL" id="UYM06521.1"/>
    </source>
</evidence>
<dbReference type="Pfam" id="PF04542">
    <property type="entry name" value="Sigma70_r2"/>
    <property type="match status" value="1"/>
</dbReference>
<feature type="domain" description="RNA polymerase sigma-70 region 2" evidence="6">
    <location>
        <begin position="16"/>
        <end position="76"/>
    </location>
</feature>
<comment type="similarity">
    <text evidence="1">Belongs to the sigma-70 factor family. ECF subfamily.</text>
</comment>
<evidence type="ECO:0000256" key="2">
    <source>
        <dbReference type="ARBA" id="ARBA00023015"/>
    </source>
</evidence>
<dbReference type="SUPFAM" id="SSF88659">
    <property type="entry name" value="Sigma3 and sigma4 domains of RNA polymerase sigma factors"/>
    <property type="match status" value="1"/>
</dbReference>
<dbReference type="Pfam" id="PF08281">
    <property type="entry name" value="Sigma70_r4_2"/>
    <property type="match status" value="1"/>
</dbReference>
<proteinExistence type="inferred from homology"/>
<keyword evidence="5" id="KW-0804">Transcription</keyword>
<dbReference type="CDD" id="cd06171">
    <property type="entry name" value="Sigma70_r4"/>
    <property type="match status" value="1"/>
</dbReference>
<dbReference type="InterPro" id="IPR014284">
    <property type="entry name" value="RNA_pol_sigma-70_dom"/>
</dbReference>
<evidence type="ECO:0000259" key="6">
    <source>
        <dbReference type="Pfam" id="PF04542"/>
    </source>
</evidence>
<evidence type="ECO:0000256" key="4">
    <source>
        <dbReference type="ARBA" id="ARBA00023125"/>
    </source>
</evidence>
<dbReference type="InterPro" id="IPR007627">
    <property type="entry name" value="RNA_pol_sigma70_r2"/>
</dbReference>
<dbReference type="SUPFAM" id="SSF88946">
    <property type="entry name" value="Sigma2 domain of RNA polymerase sigma factors"/>
    <property type="match status" value="1"/>
</dbReference>
<evidence type="ECO:0000259" key="7">
    <source>
        <dbReference type="Pfam" id="PF08281"/>
    </source>
</evidence>
<gene>
    <name evidence="8" type="ORF">L0C25_05460</name>
</gene>
<feature type="domain" description="RNA polymerase sigma factor 70 region 4 type 2" evidence="7">
    <location>
        <begin position="100"/>
        <end position="152"/>
    </location>
</feature>
<dbReference type="GO" id="GO:0003677">
    <property type="term" value="F:DNA binding"/>
    <property type="evidence" value="ECO:0007669"/>
    <property type="project" value="UniProtKB-KW"/>
</dbReference>
<dbReference type="InterPro" id="IPR036388">
    <property type="entry name" value="WH-like_DNA-bd_sf"/>
</dbReference>
<dbReference type="PANTHER" id="PTHR43133:SF50">
    <property type="entry name" value="ECF RNA POLYMERASE SIGMA FACTOR SIGM"/>
    <property type="match status" value="1"/>
</dbReference>
<sequence length="172" mass="19464">MIGDDDFDSFVAVNWPSVVRFAYRLTLDVAAAEDLSQDAFTRIWRRWDSIDHAKALAYARRSVVNNFITEKRRRERFDRLKSTLARRETSAPDTAVVERDSLRAALGQLTANQRTAVVLRYVEDLPVDEVAYVTGWSSGTVKTHASRGLAHLRDWLAFDEAAPAQGDNHGQQ</sequence>
<evidence type="ECO:0000256" key="1">
    <source>
        <dbReference type="ARBA" id="ARBA00010641"/>
    </source>
</evidence>
<reference evidence="8" key="1">
    <citation type="submission" date="2022-01" db="EMBL/GenBank/DDBJ databases">
        <title>Nocardioidaceae gen. sp. A5X3R13.</title>
        <authorList>
            <person name="Lopez Marin M.A."/>
            <person name="Uhlik O."/>
        </authorList>
    </citation>
    <scope>NUCLEOTIDE SEQUENCE</scope>
    <source>
        <strain evidence="8">A5X3R13</strain>
    </source>
</reference>
<dbReference type="EMBL" id="CP094970">
    <property type="protein sequence ID" value="UYM06521.1"/>
    <property type="molecule type" value="Genomic_DNA"/>
</dbReference>
<dbReference type="KEGG" id="sgrg:L0C25_05460"/>
<keyword evidence="3" id="KW-0731">Sigma factor</keyword>
<organism evidence="8 9">
    <name type="scientific">Solicola gregarius</name>
    <dbReference type="NCBI Taxonomy" id="2908642"/>
    <lineage>
        <taxon>Bacteria</taxon>
        <taxon>Bacillati</taxon>
        <taxon>Actinomycetota</taxon>
        <taxon>Actinomycetes</taxon>
        <taxon>Propionibacteriales</taxon>
        <taxon>Nocardioidaceae</taxon>
        <taxon>Solicola</taxon>
    </lineage>
</organism>
<dbReference type="NCBIfam" id="TIGR02937">
    <property type="entry name" value="sigma70-ECF"/>
    <property type="match status" value="1"/>
</dbReference>
<dbReference type="InterPro" id="IPR013324">
    <property type="entry name" value="RNA_pol_sigma_r3/r4-like"/>
</dbReference>
<dbReference type="InterPro" id="IPR013325">
    <property type="entry name" value="RNA_pol_sigma_r2"/>
</dbReference>
<keyword evidence="2" id="KW-0805">Transcription regulation</keyword>
<dbReference type="GO" id="GO:0016987">
    <property type="term" value="F:sigma factor activity"/>
    <property type="evidence" value="ECO:0007669"/>
    <property type="project" value="UniProtKB-KW"/>
</dbReference>
<dbReference type="PANTHER" id="PTHR43133">
    <property type="entry name" value="RNA POLYMERASE ECF-TYPE SIGMA FACTO"/>
    <property type="match status" value="1"/>
</dbReference>
<dbReference type="Gene3D" id="1.10.1740.10">
    <property type="match status" value="1"/>
</dbReference>
<accession>A0AA46YMH2</accession>
<dbReference type="InterPro" id="IPR039425">
    <property type="entry name" value="RNA_pol_sigma-70-like"/>
</dbReference>
<evidence type="ECO:0000256" key="5">
    <source>
        <dbReference type="ARBA" id="ARBA00023163"/>
    </source>
</evidence>
<evidence type="ECO:0000256" key="3">
    <source>
        <dbReference type="ARBA" id="ARBA00023082"/>
    </source>
</evidence>
<evidence type="ECO:0000313" key="9">
    <source>
        <dbReference type="Proteomes" id="UP001164390"/>
    </source>
</evidence>
<dbReference type="Proteomes" id="UP001164390">
    <property type="component" value="Chromosome"/>
</dbReference>
<dbReference type="InterPro" id="IPR014325">
    <property type="entry name" value="RNA_pol_sigma-E_actinobac"/>
</dbReference>
<dbReference type="RefSeq" id="WP_271635428.1">
    <property type="nucleotide sequence ID" value="NZ_CP094970.1"/>
</dbReference>